<organism evidence="1 2">
    <name type="scientific">Catellatospora chokoriensis</name>
    <dbReference type="NCBI Taxonomy" id="310353"/>
    <lineage>
        <taxon>Bacteria</taxon>
        <taxon>Bacillati</taxon>
        <taxon>Actinomycetota</taxon>
        <taxon>Actinomycetes</taxon>
        <taxon>Micromonosporales</taxon>
        <taxon>Micromonosporaceae</taxon>
        <taxon>Catellatospora</taxon>
    </lineage>
</organism>
<proteinExistence type="predicted"/>
<gene>
    <name evidence="1" type="ORF">Cch02nite_77510</name>
</gene>
<evidence type="ECO:0000313" key="2">
    <source>
        <dbReference type="Proteomes" id="UP000619293"/>
    </source>
</evidence>
<name>A0A8J3K082_9ACTN</name>
<comment type="caution">
    <text evidence="1">The sequence shown here is derived from an EMBL/GenBank/DDBJ whole genome shotgun (WGS) entry which is preliminary data.</text>
</comment>
<dbReference type="Pfam" id="PF06013">
    <property type="entry name" value="WXG100"/>
    <property type="match status" value="1"/>
</dbReference>
<dbReference type="InterPro" id="IPR010310">
    <property type="entry name" value="T7SS_ESAT-6-like"/>
</dbReference>
<evidence type="ECO:0008006" key="3">
    <source>
        <dbReference type="Google" id="ProtNLM"/>
    </source>
</evidence>
<sequence length="92" mass="10296">MAFGITYEAVLHAADRLRAENTRLNGIVDRMESTARNNFANWSAQSEGTYVSVAATWKSQATVMHSDMEASIKRLLQKVESYQDADNRASKI</sequence>
<dbReference type="AlphaFoldDB" id="A0A8J3K082"/>
<dbReference type="RefSeq" id="WP_120314803.1">
    <property type="nucleotide sequence ID" value="NZ_BAAALB010000058.1"/>
</dbReference>
<dbReference type="Proteomes" id="UP000619293">
    <property type="component" value="Unassembled WGS sequence"/>
</dbReference>
<dbReference type="Gene3D" id="1.10.287.1060">
    <property type="entry name" value="ESAT-6-like"/>
    <property type="match status" value="1"/>
</dbReference>
<dbReference type="SUPFAM" id="SSF140453">
    <property type="entry name" value="EsxAB dimer-like"/>
    <property type="match status" value="1"/>
</dbReference>
<dbReference type="EMBL" id="BONG01000090">
    <property type="protein sequence ID" value="GIF94307.1"/>
    <property type="molecule type" value="Genomic_DNA"/>
</dbReference>
<reference evidence="1 2" key="1">
    <citation type="submission" date="2021-01" db="EMBL/GenBank/DDBJ databases">
        <title>Whole genome shotgun sequence of Catellatospora chokoriensis NBRC 107358.</title>
        <authorList>
            <person name="Komaki H."/>
            <person name="Tamura T."/>
        </authorList>
    </citation>
    <scope>NUCLEOTIDE SEQUENCE [LARGE SCALE GENOMIC DNA]</scope>
    <source>
        <strain evidence="1 2">NBRC 107358</strain>
    </source>
</reference>
<protein>
    <recommendedName>
        <fullName evidence="3">WXG100 family type VII secretion target</fullName>
    </recommendedName>
</protein>
<evidence type="ECO:0000313" key="1">
    <source>
        <dbReference type="EMBL" id="GIF94307.1"/>
    </source>
</evidence>
<keyword evidence="2" id="KW-1185">Reference proteome</keyword>
<dbReference type="InterPro" id="IPR036689">
    <property type="entry name" value="ESAT-6-like_sf"/>
</dbReference>
<accession>A0A8J3K082</accession>